<dbReference type="ESTHER" id="natmm-d3t286">
    <property type="family name" value="PMH_Peptidase_S9"/>
</dbReference>
<dbReference type="Pfam" id="PF07676">
    <property type="entry name" value="PD40"/>
    <property type="match status" value="1"/>
</dbReference>
<dbReference type="InterPro" id="IPR050585">
    <property type="entry name" value="Xaa-Pro_dipeptidyl-ppase/CocE"/>
</dbReference>
<evidence type="ECO:0000313" key="8">
    <source>
        <dbReference type="EMBL" id="ELY26505.1"/>
    </source>
</evidence>
<dbReference type="InterPro" id="IPR011042">
    <property type="entry name" value="6-blade_b-propeller_TolB-like"/>
</dbReference>
<evidence type="ECO:0000256" key="3">
    <source>
        <dbReference type="ARBA" id="ARBA00032284"/>
    </source>
</evidence>
<dbReference type="PROSITE" id="PS00708">
    <property type="entry name" value="PRO_ENDOPEP_SER"/>
    <property type="match status" value="1"/>
</dbReference>
<dbReference type="EMBL" id="AOHS01000051">
    <property type="protein sequence ID" value="ELY26505.1"/>
    <property type="molecule type" value="Genomic_DNA"/>
</dbReference>
<organism evidence="7 9">
    <name type="scientific">Natrialba magadii (strain ATCC 43099 / DSM 3394 / CCM 3739 / CIP 104546 / IAM 13178 / JCM 8861 / NBRC 102185 / NCIMB 2190 / MS3)</name>
    <name type="common">Natronobacterium magadii</name>
    <dbReference type="NCBI Taxonomy" id="547559"/>
    <lineage>
        <taxon>Archaea</taxon>
        <taxon>Methanobacteriati</taxon>
        <taxon>Methanobacteriota</taxon>
        <taxon>Stenosarchaea group</taxon>
        <taxon>Halobacteria</taxon>
        <taxon>Halobacteriales</taxon>
        <taxon>Natrialbaceae</taxon>
        <taxon>Natrialba</taxon>
    </lineage>
</organism>
<dbReference type="Pfam" id="PF00326">
    <property type="entry name" value="Peptidase_S9"/>
    <property type="match status" value="1"/>
</dbReference>
<dbReference type="PANTHER" id="PTHR43056">
    <property type="entry name" value="PEPTIDASE S9 PROLYL OLIGOPEPTIDASE"/>
    <property type="match status" value="1"/>
</dbReference>
<dbReference type="PANTHER" id="PTHR43056:SF5">
    <property type="entry name" value="PEPTIDASE S9 PROLYL OLIGOPEPTIDASE CATALYTIC DOMAIN-CONTAINING PROTEIN"/>
    <property type="match status" value="1"/>
</dbReference>
<geneLocation type="plasmid" evidence="7 9">
    <name>pNMAG02</name>
</geneLocation>
<dbReference type="GO" id="GO:0004252">
    <property type="term" value="F:serine-type endopeptidase activity"/>
    <property type="evidence" value="ECO:0007669"/>
    <property type="project" value="InterPro"/>
</dbReference>
<dbReference type="Proteomes" id="UP000001879">
    <property type="component" value="Plasmid pNMAG02"/>
</dbReference>
<feature type="domain" description="Peptidase S9 prolyl oligopeptidase catalytic" evidence="6">
    <location>
        <begin position="432"/>
        <end position="638"/>
    </location>
</feature>
<evidence type="ECO:0000256" key="2">
    <source>
        <dbReference type="ARBA" id="ARBA00022990"/>
    </source>
</evidence>
<reference evidence="7 9" key="2">
    <citation type="journal article" date="2012" name="BMC Genomics">
        <title>A comparative genomics perspective on the genetic content of the alkaliphilic haloarchaeon Natrialba magadii ATCC 43099T.</title>
        <authorList>
            <person name="Siddaramappa S."/>
            <person name="Challacombe J.F."/>
            <person name="Decastro R.E."/>
            <person name="Pfeiffer F."/>
            <person name="Sastre D.E."/>
            <person name="Gimenez M.I."/>
            <person name="Paggi R.A."/>
            <person name="Detter J.C."/>
            <person name="Davenport K.W."/>
            <person name="Goodwin L.A."/>
            <person name="Kyrpides N."/>
            <person name="Tapia R."/>
            <person name="Pitluck S."/>
            <person name="Lucas S."/>
            <person name="Woyke T."/>
            <person name="Maupin-Furlow J.A."/>
        </authorList>
    </citation>
    <scope>NUCLEOTIDE SEQUENCE [LARGE SCALE GENOMIC DNA]</scope>
    <source>
        <strain evidence="7">ATCC 43099</strain>
        <strain evidence="9">ATCC 43099 / DSM 3394 / CCM 3739 / CIP 104546 / IAM 13178 / JCM 8861 / NBRC 102185 / NCIMB 2190 / MS3</strain>
    </source>
</reference>
<dbReference type="GeneID" id="8828919"/>
<dbReference type="InterPro" id="IPR029058">
    <property type="entry name" value="AB_hydrolase_fold"/>
</dbReference>
<dbReference type="eggNOG" id="arCOG01646">
    <property type="taxonomic scope" value="Archaea"/>
</dbReference>
<evidence type="ECO:0000256" key="4">
    <source>
        <dbReference type="ARBA" id="ARBA00032596"/>
    </source>
</evidence>
<name>D3T286_NATMM</name>
<dbReference type="Gene3D" id="3.40.50.1820">
    <property type="entry name" value="alpha/beta hydrolase"/>
    <property type="match status" value="1"/>
</dbReference>
<dbReference type="Proteomes" id="UP000011543">
    <property type="component" value="Unassembled WGS sequence"/>
</dbReference>
<evidence type="ECO:0000259" key="6">
    <source>
        <dbReference type="Pfam" id="PF00326"/>
    </source>
</evidence>
<reference evidence="8 10" key="3">
    <citation type="journal article" date="2014" name="PLoS Genet.">
        <title>Phylogenetically driven sequencing of extremely halophilic archaea reveals strategies for static and dynamic osmo-response.</title>
        <authorList>
            <person name="Becker E.A."/>
            <person name="Seitzer P.M."/>
            <person name="Tritt A."/>
            <person name="Larsen D."/>
            <person name="Krusor M."/>
            <person name="Yao A.I."/>
            <person name="Wu D."/>
            <person name="Madern D."/>
            <person name="Eisen J.A."/>
            <person name="Darling A.E."/>
            <person name="Facciotti M.T."/>
        </authorList>
    </citation>
    <scope>NUCLEOTIDE SEQUENCE [LARGE SCALE GENOMIC DNA]</scope>
    <source>
        <strain evidence="10">ATCC 43099 / DSM 3394 / CCM 3739 / CIP 104546 / IAM 13178 / JCM 8861 / NBRC 102185 / NCIMB 2190 / MS3</strain>
        <strain evidence="8">MS-3</strain>
    </source>
</reference>
<dbReference type="HOGENOM" id="CLU_012236_1_0_2"/>
<accession>D3T286</accession>
<dbReference type="Gene3D" id="2.120.10.30">
    <property type="entry name" value="TolB, C-terminal domain"/>
    <property type="match status" value="1"/>
</dbReference>
<evidence type="ECO:0000256" key="5">
    <source>
        <dbReference type="ARBA" id="ARBA00045885"/>
    </source>
</evidence>
<keyword evidence="9" id="KW-1185">Reference proteome</keyword>
<reference evidence="9" key="1">
    <citation type="submission" date="2010-02" db="EMBL/GenBank/DDBJ databases">
        <title>Complete sequence of plasmid 2 of Natrialba magadii ATCC 43099.</title>
        <authorList>
            <consortium name="US DOE Joint Genome Institute"/>
            <person name="Lucas S."/>
            <person name="Copeland A."/>
            <person name="Lapidus A."/>
            <person name="Cheng J.-F."/>
            <person name="Bruce D."/>
            <person name="Goodwin L."/>
            <person name="Pitluck S."/>
            <person name="Davenport K."/>
            <person name="Saunders E."/>
            <person name="Detter J.C."/>
            <person name="Han C."/>
            <person name="Tapia R."/>
            <person name="Land M."/>
            <person name="Hauser L."/>
            <person name="Kyrpides N."/>
            <person name="Mikhailova N."/>
            <person name="De Castro R.E."/>
            <person name="Maupin-Furlow J.A."/>
            <person name="Woyke T."/>
        </authorList>
    </citation>
    <scope>NUCLEOTIDE SEQUENCE [LARGE SCALE GENOMIC DNA]</scope>
    <source>
        <strain evidence="9">ATCC 43099 / DSM 3394 / CCM 3739 / CIP 104546 / IAM 13178 / JCM 8861 / NBRC 102185 / NCIMB 2190 / MS3</strain>
        <plasmid evidence="9">pNMAG02</plasmid>
    </source>
</reference>
<dbReference type="AlphaFoldDB" id="D3T286"/>
<protein>
    <recommendedName>
        <fullName evidence="4">Acyl-peptide hydrolase</fullName>
    </recommendedName>
    <alternativeName>
        <fullName evidence="3">Acylaminoacyl-peptidase</fullName>
    </alternativeName>
</protein>
<keyword evidence="2" id="KW-0007">Acetylation</keyword>
<dbReference type="InterPro" id="IPR001375">
    <property type="entry name" value="Peptidase_S9_cat"/>
</dbReference>
<keyword evidence="7" id="KW-0614">Plasmid</keyword>
<dbReference type="GO" id="GO:0006508">
    <property type="term" value="P:proteolysis"/>
    <property type="evidence" value="ECO:0007669"/>
    <property type="project" value="InterPro"/>
</dbReference>
<keyword evidence="1" id="KW-0378">Hydrolase</keyword>
<dbReference type="EMBL" id="CP001934">
    <property type="protein sequence ID" value="ADD07695.1"/>
    <property type="molecule type" value="Genomic_DNA"/>
</dbReference>
<dbReference type="SUPFAM" id="SSF82171">
    <property type="entry name" value="DPP6 N-terminal domain-like"/>
    <property type="match status" value="1"/>
</dbReference>
<dbReference type="SUPFAM" id="SSF53474">
    <property type="entry name" value="alpha/beta-Hydrolases"/>
    <property type="match status" value="1"/>
</dbReference>
<dbReference type="RefSeq" id="WP_004216240.1">
    <property type="nucleotide sequence ID" value="NC_013924.1"/>
</dbReference>
<dbReference type="PaxDb" id="547559-Nmag_4185"/>
<dbReference type="InterPro" id="IPR002471">
    <property type="entry name" value="Pept_S9_AS"/>
</dbReference>
<evidence type="ECO:0000256" key="1">
    <source>
        <dbReference type="ARBA" id="ARBA00022801"/>
    </source>
</evidence>
<proteinExistence type="predicted"/>
<evidence type="ECO:0000313" key="7">
    <source>
        <dbReference type="EMBL" id="ADD07695.1"/>
    </source>
</evidence>
<sequence>MSDDGTRTEPYGTWPSPISADVVASDARTFGHVAVDGDEVYWREERPTEDGRGVIVRHDGEGIEGVTPDGVNVRTLVHEYGGGDFTVHDGTVFFTAFDDQRVYRQPPDGDPVAITPAPESERGLRYADFEVASDGRHVYCVRENHDVTADEDGAEEPTNALVRLAADGSDEPAVIASGHDFYAAPRLSPDGDRLAWLTWDHPRMPWDGTELHVATVMDDGALVDERVVLGGDSEAVFQPTWAPDGDLYVASDRSGWWNLYRVPLDGSSPEPVLERTAEYGAPLWQFGMATFSVLDDGTIVAVATEDGTQRVELLEGGDRKVADLPFETVSPRVRSNGETMTFIAGGPRTPTCVVRWTPGDDPEVVRRSTALEVDDAYLATPEHVSYETRDGDVSHAYVYPPTNPEVEAPSDERPPLVVFAHGGPTGATTPALNLTIQYFTSRGFAVADVNYRGSTGYGRAYREALYGEWGITDVEDTVDAAVHLAETGRADPDRLAVRGGSAGGFVVLAALAFHDAFDAGASYFGVADLARLAELTHKFESRYLDQLVGSYPEAADTYRERSPVEHADRIDAPVLLLQGEDDPVVPLSQAEAMVDALTANDVPHSLLVFDDERHGFRRADSRKRATESELAFYGEVFGFEPADDLPRIDPVADDE</sequence>
<dbReference type="MEROPS" id="S09.074"/>
<dbReference type="KEGG" id="nmg:Nmag_4185"/>
<evidence type="ECO:0000313" key="10">
    <source>
        <dbReference type="Proteomes" id="UP000011543"/>
    </source>
</evidence>
<comment type="function">
    <text evidence="5">This enzyme catalyzes the hydrolysis of the N-terminal peptide bond of an N-acetylated peptide to generate an N-acetylated amino acid and a peptide with a free N-terminus. It preferentially cleaves off Ac-Ala, Ac-Met and Ac-Ser. Also, involved in the degradation of oxidized and glycated proteins.</text>
</comment>
<dbReference type="InterPro" id="IPR011659">
    <property type="entry name" value="WD40"/>
</dbReference>
<dbReference type="OrthoDB" id="25019at2157"/>
<gene>
    <name evidence="7" type="ordered locus">Nmag_4185</name>
    <name evidence="8" type="ORF">C500_15120</name>
</gene>
<dbReference type="PATRIC" id="fig|547559.17.peg.2976"/>
<evidence type="ECO:0000313" key="9">
    <source>
        <dbReference type="Proteomes" id="UP000001879"/>
    </source>
</evidence>
<reference evidence="7" key="4">
    <citation type="submission" date="2016-09" db="EMBL/GenBank/DDBJ databases">
        <authorList>
            <person name="Pfeiffer F."/>
        </authorList>
    </citation>
    <scope>NUCLEOTIDE SEQUENCE</scope>
    <source>
        <strain evidence="7">ATCC 43099</strain>
        <plasmid evidence="7">pNMAG02</plasmid>
    </source>
</reference>